<dbReference type="KEGG" id="tnu:BD01_0719"/>
<dbReference type="eggNOG" id="arCOG09748">
    <property type="taxonomic scope" value="Archaea"/>
</dbReference>
<feature type="coiled-coil region" evidence="1">
    <location>
        <begin position="192"/>
        <end position="354"/>
    </location>
</feature>
<accession>W8NT99</accession>
<dbReference type="EMBL" id="CP007264">
    <property type="protein sequence ID" value="AHL22342.1"/>
    <property type="molecule type" value="Genomic_DNA"/>
</dbReference>
<dbReference type="GeneID" id="24958361"/>
<name>W8NT99_9EURY</name>
<sequence>MGLFEEGDANCVKTLLRPAERVLRLGTDVWRESYGTRADLWGRIVEAYNRYQEGECGDFLRDLDRRFRAKFEGALALLAWSFERNGEDFEPAKKRFTPEELTAIERLFRYNVFEIYSKDDIMKLIMHRDNEVLSLLREYYSFDRWLQEFLQSPRHGLALRDFLKSTWDSYKEKINLAIAEATARFDWFRDFLEEAKKETEAVERIYRKKLDEKEKEVEKLRKAMELIRERWYEEIEKAKAEIESAKREEIEALRRKNEELRRRFEEEKAKLIEEIARMKDEEMKARLEEELRKAEERMKAEVRALEEKLRRRELELRQREMELRRRELELSRAEEEVRKRIEEAMKMVEKAEKGSRFIRSDEARIMEMNFAGRIRSKLSGELKLLGKTFKVESVEERETFDRSRYAGKLDEVALKNVPTNVVVEATLKEKKLLGRKESLTLRAVYLSRPERYAEYGFDTDPVELAELNALLDDARKAKERTVLLVASPTGFEKRILSYVASDDFHRNFVADRVSLLLLDLGSGEMIHNPNDPYAKAFAPLLRLEFDEELLEKARRFLLNRLAYKHYVRFDEAISELDLPVEIVRKAFLSLGKEGYVAKYVEGVGYVLVSKEFGGE</sequence>
<gene>
    <name evidence="2" type="ORF">BD01_0719</name>
</gene>
<dbReference type="OrthoDB" id="44142at2157"/>
<evidence type="ECO:0000313" key="3">
    <source>
        <dbReference type="Proteomes" id="UP000019434"/>
    </source>
</evidence>
<dbReference type="RefSeq" id="WP_042690068.1">
    <property type="nucleotide sequence ID" value="NZ_CP007264.1"/>
</dbReference>
<protein>
    <submittedName>
        <fullName evidence="2">Uncharacterized protein</fullName>
    </submittedName>
</protein>
<organism evidence="2 3">
    <name type="scientific">Thermococcus nautili</name>
    <dbReference type="NCBI Taxonomy" id="195522"/>
    <lineage>
        <taxon>Archaea</taxon>
        <taxon>Methanobacteriati</taxon>
        <taxon>Methanobacteriota</taxon>
        <taxon>Thermococci</taxon>
        <taxon>Thermococcales</taxon>
        <taxon>Thermococcaceae</taxon>
        <taxon>Thermococcus</taxon>
    </lineage>
</organism>
<keyword evidence="1" id="KW-0175">Coiled coil</keyword>
<dbReference type="HOGENOM" id="CLU_449523_0_0_2"/>
<dbReference type="AlphaFoldDB" id="W8NT99"/>
<keyword evidence="3" id="KW-1185">Reference proteome</keyword>
<proteinExistence type="predicted"/>
<evidence type="ECO:0000313" key="2">
    <source>
        <dbReference type="EMBL" id="AHL22342.1"/>
    </source>
</evidence>
<dbReference type="STRING" id="195522.BD01_0719"/>
<reference evidence="2 3" key="1">
    <citation type="submission" date="2014-02" db="EMBL/GenBank/DDBJ databases">
        <title>Genome Sequence of an Hyperthermophilic Archaeon, Thermococcus nautili 30-1, producing viral vesicles.</title>
        <authorList>
            <person name="Oberto J."/>
            <person name="Gaudin M."/>
            <person name="Cossu M."/>
            <person name="Gorlas A."/>
            <person name="Slesarev A."/>
            <person name="Marguet E."/>
            <person name="Forterre P."/>
        </authorList>
    </citation>
    <scope>NUCLEOTIDE SEQUENCE [LARGE SCALE GENOMIC DNA]</scope>
    <source>
        <strain evidence="2 3">30-1</strain>
    </source>
</reference>
<dbReference type="Proteomes" id="UP000019434">
    <property type="component" value="Chromosome"/>
</dbReference>
<evidence type="ECO:0000256" key="1">
    <source>
        <dbReference type="SAM" id="Coils"/>
    </source>
</evidence>